<evidence type="ECO:0000313" key="2">
    <source>
        <dbReference type="Proteomes" id="UP001230649"/>
    </source>
</evidence>
<proteinExistence type="predicted"/>
<accession>A0ACC2WZ16</accession>
<name>A0ACC2WZ16_9TREE</name>
<evidence type="ECO:0000313" key="1">
    <source>
        <dbReference type="EMBL" id="KAJ9116051.1"/>
    </source>
</evidence>
<sequence>MQPRLPALRTLTRRQIHTSPRLWNTPPRNNKFSAYTARLTALSTRTGVSLPSLALSFGILHELTALVPLVLLFWAFQAADVGTSVVSWAGKISDEEGEGWKGFVRDWLSEGEKRVDRVARRYGLFGITPGVKGDEKGVEVAEEARELVVRAEHGSRAAAGVTSAIAAYVFVKALLPARIGVSLAFAPAFSRRVVDPTRRFVWHGVLRRPKS</sequence>
<protein>
    <submittedName>
        <fullName evidence="1">Uncharacterized protein</fullName>
    </submittedName>
</protein>
<dbReference type="Proteomes" id="UP001230649">
    <property type="component" value="Unassembled WGS sequence"/>
</dbReference>
<keyword evidence="2" id="KW-1185">Reference proteome</keyword>
<dbReference type="EMBL" id="JASBWS010000004">
    <property type="protein sequence ID" value="KAJ9116051.1"/>
    <property type="molecule type" value="Genomic_DNA"/>
</dbReference>
<organism evidence="1 2">
    <name type="scientific">Naganishia adeliensis</name>
    <dbReference type="NCBI Taxonomy" id="92952"/>
    <lineage>
        <taxon>Eukaryota</taxon>
        <taxon>Fungi</taxon>
        <taxon>Dikarya</taxon>
        <taxon>Basidiomycota</taxon>
        <taxon>Agaricomycotina</taxon>
        <taxon>Tremellomycetes</taxon>
        <taxon>Filobasidiales</taxon>
        <taxon>Filobasidiaceae</taxon>
        <taxon>Naganishia</taxon>
    </lineage>
</organism>
<gene>
    <name evidence="1" type="ORF">QFC20_000721</name>
</gene>
<comment type="caution">
    <text evidence="1">The sequence shown here is derived from an EMBL/GenBank/DDBJ whole genome shotgun (WGS) entry which is preliminary data.</text>
</comment>
<reference evidence="1" key="1">
    <citation type="submission" date="2023-04" db="EMBL/GenBank/DDBJ databases">
        <title>Draft Genome sequencing of Naganishia species isolated from polar environments using Oxford Nanopore Technology.</title>
        <authorList>
            <person name="Leo P."/>
            <person name="Venkateswaran K."/>
        </authorList>
    </citation>
    <scope>NUCLEOTIDE SEQUENCE</scope>
    <source>
        <strain evidence="1">MNA-CCFEE 5262</strain>
    </source>
</reference>